<dbReference type="AlphaFoldDB" id="A0ABD2W1U8"/>
<feature type="domain" description="GAG-pre-integrase" evidence="2">
    <location>
        <begin position="105"/>
        <end position="173"/>
    </location>
</feature>
<sequence length="253" mass="28740">MKRECFTNIDMIEDDSHKVKVGDGNKLAVKGVGNVSVRATKPDGSYEIYNIRNVWYVPDIKKNLISIGRSTEKGMEVTFKKGGKKNIFVYDGKLIAEGSRSNGSLYKLNLRLIYSNGETNVANGSLMEWHEKLGHVNFQTLRKMIHNNTVNDLVVNKLEEKDPFCEGCVLGKQHRNSFPKNEATRSKTPGELFHVDLCGKMSISSIGGANYFMLLKDDYFKYSYVYCLKEKSEVMKQFAPPIELMLIFPQRST</sequence>
<feature type="domain" description="Retrovirus-related Pol polyprotein from transposon TNT 1-94-like beta-barrel" evidence="3">
    <location>
        <begin position="2"/>
        <end position="75"/>
    </location>
</feature>
<dbReference type="Gene3D" id="3.30.420.10">
    <property type="entry name" value="Ribonuclease H-like superfamily/Ribonuclease H"/>
    <property type="match status" value="1"/>
</dbReference>
<dbReference type="Pfam" id="PF22936">
    <property type="entry name" value="Pol_BBD"/>
    <property type="match status" value="1"/>
</dbReference>
<evidence type="ECO:0008006" key="6">
    <source>
        <dbReference type="Google" id="ProtNLM"/>
    </source>
</evidence>
<dbReference type="InterPro" id="IPR036397">
    <property type="entry name" value="RNaseH_sf"/>
</dbReference>
<evidence type="ECO:0000259" key="2">
    <source>
        <dbReference type="Pfam" id="PF13976"/>
    </source>
</evidence>
<dbReference type="GO" id="GO:0008233">
    <property type="term" value="F:peptidase activity"/>
    <property type="evidence" value="ECO:0007669"/>
    <property type="project" value="UniProtKB-KW"/>
</dbReference>
<protein>
    <recommendedName>
        <fullName evidence="6">GAG-pre-integrase domain-containing protein</fullName>
    </recommendedName>
</protein>
<organism evidence="4 5">
    <name type="scientific">Trichogramma kaykai</name>
    <dbReference type="NCBI Taxonomy" id="54128"/>
    <lineage>
        <taxon>Eukaryota</taxon>
        <taxon>Metazoa</taxon>
        <taxon>Ecdysozoa</taxon>
        <taxon>Arthropoda</taxon>
        <taxon>Hexapoda</taxon>
        <taxon>Insecta</taxon>
        <taxon>Pterygota</taxon>
        <taxon>Neoptera</taxon>
        <taxon>Endopterygota</taxon>
        <taxon>Hymenoptera</taxon>
        <taxon>Apocrita</taxon>
        <taxon>Proctotrupomorpha</taxon>
        <taxon>Chalcidoidea</taxon>
        <taxon>Trichogrammatidae</taxon>
        <taxon>Trichogramma</taxon>
    </lineage>
</organism>
<evidence type="ECO:0000313" key="4">
    <source>
        <dbReference type="EMBL" id="KAL3387089.1"/>
    </source>
</evidence>
<accession>A0ABD2W1U8</accession>
<keyword evidence="5" id="KW-1185">Reference proteome</keyword>
<comment type="caution">
    <text evidence="4">The sequence shown here is derived from an EMBL/GenBank/DDBJ whole genome shotgun (WGS) entry which is preliminary data.</text>
</comment>
<gene>
    <name evidence="4" type="ORF">TKK_017661</name>
</gene>
<dbReference type="InterPro" id="IPR054722">
    <property type="entry name" value="PolX-like_BBD"/>
</dbReference>
<dbReference type="Proteomes" id="UP001627154">
    <property type="component" value="Unassembled WGS sequence"/>
</dbReference>
<dbReference type="PANTHER" id="PTHR42648">
    <property type="entry name" value="TRANSPOSASE, PUTATIVE-RELATED"/>
    <property type="match status" value="1"/>
</dbReference>
<dbReference type="EMBL" id="JBJJXI010000141">
    <property type="protein sequence ID" value="KAL3387089.1"/>
    <property type="molecule type" value="Genomic_DNA"/>
</dbReference>
<dbReference type="InterPro" id="IPR039537">
    <property type="entry name" value="Retrotran_Ty1/copia-like"/>
</dbReference>
<keyword evidence="1" id="KW-0645">Protease</keyword>
<evidence type="ECO:0000256" key="1">
    <source>
        <dbReference type="ARBA" id="ARBA00022670"/>
    </source>
</evidence>
<proteinExistence type="predicted"/>
<keyword evidence="1" id="KW-0378">Hydrolase</keyword>
<evidence type="ECO:0000259" key="3">
    <source>
        <dbReference type="Pfam" id="PF22936"/>
    </source>
</evidence>
<dbReference type="PANTHER" id="PTHR42648:SF24">
    <property type="entry name" value="INTEGRASE CATALYTIC DOMAIN-CONTAINING PROTEIN"/>
    <property type="match status" value="1"/>
</dbReference>
<dbReference type="Pfam" id="PF13976">
    <property type="entry name" value="gag_pre-integrs"/>
    <property type="match status" value="1"/>
</dbReference>
<dbReference type="InterPro" id="IPR025724">
    <property type="entry name" value="GAG-pre-integrase_dom"/>
</dbReference>
<evidence type="ECO:0000313" key="5">
    <source>
        <dbReference type="Proteomes" id="UP001627154"/>
    </source>
</evidence>
<reference evidence="4 5" key="1">
    <citation type="journal article" date="2024" name="bioRxiv">
        <title>A reference genome for Trichogramma kaykai: A tiny desert-dwelling parasitoid wasp with competing sex-ratio distorters.</title>
        <authorList>
            <person name="Culotta J."/>
            <person name="Lindsey A.R."/>
        </authorList>
    </citation>
    <scope>NUCLEOTIDE SEQUENCE [LARGE SCALE GENOMIC DNA]</scope>
    <source>
        <strain evidence="4 5">KSX58</strain>
    </source>
</reference>
<dbReference type="GO" id="GO:0006508">
    <property type="term" value="P:proteolysis"/>
    <property type="evidence" value="ECO:0007669"/>
    <property type="project" value="UniProtKB-KW"/>
</dbReference>
<name>A0ABD2W1U8_9HYME</name>